<dbReference type="PANTHER" id="PTHR43656:SF2">
    <property type="entry name" value="BINDING OXIDOREDUCTASE, PUTATIVE (AFU_ORTHOLOGUE AFUA_2G08260)-RELATED"/>
    <property type="match status" value="1"/>
</dbReference>
<dbReference type="Gene3D" id="3.20.20.70">
    <property type="entry name" value="Aldolase class I"/>
    <property type="match status" value="1"/>
</dbReference>
<gene>
    <name evidence="6" type="ORF">FSARC_6612</name>
</gene>
<evidence type="ECO:0000313" key="7">
    <source>
        <dbReference type="Proteomes" id="UP000622797"/>
    </source>
</evidence>
<dbReference type="PANTHER" id="PTHR43656">
    <property type="entry name" value="BINDING OXIDOREDUCTASE, PUTATIVE (AFU_ORTHOLOGUE AFUA_2G08260)-RELATED"/>
    <property type="match status" value="1"/>
</dbReference>
<protein>
    <recommendedName>
        <fullName evidence="5">NADH:flavin oxidoreductase/NADH oxidase N-terminal domain-containing protein</fullName>
    </recommendedName>
</protein>
<dbReference type="InterPro" id="IPR001155">
    <property type="entry name" value="OxRdtase_FMN_N"/>
</dbReference>
<comment type="similarity">
    <text evidence="1">Belongs to the NADH:flavin oxidoreductase/NADH oxidase family.</text>
</comment>
<keyword evidence="2" id="KW-0285">Flavoprotein</keyword>
<name>A0A8H4TWV0_9HYPO</name>
<dbReference type="EMBL" id="JABEXW010000337">
    <property type="protein sequence ID" value="KAF4965625.1"/>
    <property type="molecule type" value="Genomic_DNA"/>
</dbReference>
<dbReference type="AlphaFoldDB" id="A0A8H4TWV0"/>
<evidence type="ECO:0000256" key="4">
    <source>
        <dbReference type="ARBA" id="ARBA00023002"/>
    </source>
</evidence>
<keyword evidence="7" id="KW-1185">Reference proteome</keyword>
<evidence type="ECO:0000256" key="1">
    <source>
        <dbReference type="ARBA" id="ARBA00005979"/>
    </source>
</evidence>
<keyword evidence="4" id="KW-0560">Oxidoreductase</keyword>
<evidence type="ECO:0000256" key="3">
    <source>
        <dbReference type="ARBA" id="ARBA00022643"/>
    </source>
</evidence>
<accession>A0A8H4TWV0</accession>
<evidence type="ECO:0000313" key="6">
    <source>
        <dbReference type="EMBL" id="KAF4965625.1"/>
    </source>
</evidence>
<dbReference type="SUPFAM" id="SSF51395">
    <property type="entry name" value="FMN-linked oxidoreductases"/>
    <property type="match status" value="1"/>
</dbReference>
<dbReference type="OrthoDB" id="72788at2759"/>
<dbReference type="GO" id="GO:0010181">
    <property type="term" value="F:FMN binding"/>
    <property type="evidence" value="ECO:0007669"/>
    <property type="project" value="InterPro"/>
</dbReference>
<dbReference type="Proteomes" id="UP000622797">
    <property type="component" value="Unassembled WGS sequence"/>
</dbReference>
<proteinExistence type="inferred from homology"/>
<feature type="domain" description="NADH:flavin oxidoreductase/NADH oxidase N-terminal" evidence="5">
    <location>
        <begin position="5"/>
        <end position="322"/>
    </location>
</feature>
<dbReference type="CDD" id="cd02803">
    <property type="entry name" value="OYE_like_FMN_family"/>
    <property type="match status" value="1"/>
</dbReference>
<reference evidence="6" key="2">
    <citation type="submission" date="2020-05" db="EMBL/GenBank/DDBJ databases">
        <authorList>
            <person name="Kim H.-S."/>
            <person name="Proctor R.H."/>
            <person name="Brown D.W."/>
        </authorList>
    </citation>
    <scope>NUCLEOTIDE SEQUENCE</scope>
    <source>
        <strain evidence="6">NRRL 20472</strain>
    </source>
</reference>
<comment type="caution">
    <text evidence="6">The sequence shown here is derived from an EMBL/GenBank/DDBJ whole genome shotgun (WGS) entry which is preliminary data.</text>
</comment>
<organism evidence="6 7">
    <name type="scientific">Fusarium sarcochroum</name>
    <dbReference type="NCBI Taxonomy" id="1208366"/>
    <lineage>
        <taxon>Eukaryota</taxon>
        <taxon>Fungi</taxon>
        <taxon>Dikarya</taxon>
        <taxon>Ascomycota</taxon>
        <taxon>Pezizomycotina</taxon>
        <taxon>Sordariomycetes</taxon>
        <taxon>Hypocreomycetidae</taxon>
        <taxon>Hypocreales</taxon>
        <taxon>Nectriaceae</taxon>
        <taxon>Fusarium</taxon>
        <taxon>Fusarium lateritium species complex</taxon>
    </lineage>
</organism>
<dbReference type="Pfam" id="PF00724">
    <property type="entry name" value="Oxidored_FMN"/>
    <property type="match status" value="1"/>
</dbReference>
<evidence type="ECO:0000259" key="5">
    <source>
        <dbReference type="Pfam" id="PF00724"/>
    </source>
</evidence>
<dbReference type="InterPro" id="IPR013785">
    <property type="entry name" value="Aldolase_TIM"/>
</dbReference>
<sequence length="359" mass="39738">MSLDKLFRPLSLQRGPPLRNKLLLAPLTNWQCNKDGTVTDHEIEWLTRCAAGGFSMVMTCAANIHEYGKAFPGQMGIYSDKHLEGLRKVADAIRANGGISSVQLHHGGVRVNPELGGTRVGPSDIPEIGARGLSLQEVEALRDDFITAALRAQTAGFDGAEVHAAFGWIPMQFLSPLFNRRQDRYGGSFENRCRFLFEAIDGIRSACRPDFQIGLRISMERYGVPLGEMQQVAARVLKEETIDYLDLAVWDCDKMAQEEGFEGRTLLSIFTELPRSTVRLGASGKIMTAQQAVDVLDAGCDFVMLGKAAILCSDLPQKLEQDAQFQLPKLPVTPAYLSEQGLSKKFIEYMRTWEGFVCS</sequence>
<reference evidence="6" key="1">
    <citation type="journal article" date="2020" name="BMC Genomics">
        <title>Correction to: Identification and distribution of gene clusters required for synthesis of sphingolipid metabolism inhibitors in diverse species of the filamentous fungus Fusarium.</title>
        <authorList>
            <person name="Kim H.S."/>
            <person name="Lohmar J.M."/>
            <person name="Busman M."/>
            <person name="Brown D.W."/>
            <person name="Naumann T.A."/>
            <person name="Divon H.H."/>
            <person name="Lysoe E."/>
            <person name="Uhlig S."/>
            <person name="Proctor R.H."/>
        </authorList>
    </citation>
    <scope>NUCLEOTIDE SEQUENCE</scope>
    <source>
        <strain evidence="6">NRRL 20472</strain>
    </source>
</reference>
<keyword evidence="3" id="KW-0288">FMN</keyword>
<evidence type="ECO:0000256" key="2">
    <source>
        <dbReference type="ARBA" id="ARBA00022630"/>
    </source>
</evidence>
<dbReference type="InterPro" id="IPR051799">
    <property type="entry name" value="NADH_flavin_oxidoreductase"/>
</dbReference>
<dbReference type="GO" id="GO:0016491">
    <property type="term" value="F:oxidoreductase activity"/>
    <property type="evidence" value="ECO:0007669"/>
    <property type="project" value="UniProtKB-KW"/>
</dbReference>